<dbReference type="Pfam" id="PF25917">
    <property type="entry name" value="BSH_RND"/>
    <property type="match status" value="1"/>
</dbReference>
<evidence type="ECO:0000259" key="5">
    <source>
        <dbReference type="Pfam" id="PF25917"/>
    </source>
</evidence>
<dbReference type="Proteomes" id="UP000619512">
    <property type="component" value="Unassembled WGS sequence"/>
</dbReference>
<dbReference type="Pfam" id="PF25967">
    <property type="entry name" value="RND-MFP_C"/>
    <property type="match status" value="1"/>
</dbReference>
<name>A0A4V1AU07_9BURK</name>
<dbReference type="RefSeq" id="WP_134385990.1">
    <property type="nucleotide sequence ID" value="NZ_BMWW01000004.1"/>
</dbReference>
<dbReference type="GO" id="GO:0022857">
    <property type="term" value="F:transmembrane transporter activity"/>
    <property type="evidence" value="ECO:0007669"/>
    <property type="project" value="InterPro"/>
</dbReference>
<feature type="domain" description="Multidrug resistance protein MdtA-like barrel-sandwich hybrid" evidence="5">
    <location>
        <begin position="66"/>
        <end position="207"/>
    </location>
</feature>
<dbReference type="EMBL" id="BMWW01000004">
    <property type="protein sequence ID" value="GGY90788.1"/>
    <property type="molecule type" value="Genomic_DNA"/>
</dbReference>
<evidence type="ECO:0000256" key="3">
    <source>
        <dbReference type="SAM" id="SignalP"/>
    </source>
</evidence>
<dbReference type="Gene3D" id="2.40.50.100">
    <property type="match status" value="1"/>
</dbReference>
<dbReference type="InterPro" id="IPR058625">
    <property type="entry name" value="MdtA-like_BSH"/>
</dbReference>
<evidence type="ECO:0000313" key="8">
    <source>
        <dbReference type="EMBL" id="GGY90788.1"/>
    </source>
</evidence>
<dbReference type="GO" id="GO:0005886">
    <property type="term" value="C:plasma membrane"/>
    <property type="evidence" value="ECO:0007669"/>
    <property type="project" value="TreeGrafter"/>
</dbReference>
<evidence type="ECO:0000256" key="1">
    <source>
        <dbReference type="ARBA" id="ARBA00004196"/>
    </source>
</evidence>
<keyword evidence="10" id="KW-1185">Reference proteome</keyword>
<feature type="signal peptide" evidence="3">
    <location>
        <begin position="1"/>
        <end position="30"/>
    </location>
</feature>
<organism evidence="8 11">
    <name type="scientific">Pseudoduganella plicata</name>
    <dbReference type="NCBI Taxonomy" id="321984"/>
    <lineage>
        <taxon>Bacteria</taxon>
        <taxon>Pseudomonadati</taxon>
        <taxon>Pseudomonadota</taxon>
        <taxon>Betaproteobacteria</taxon>
        <taxon>Burkholderiales</taxon>
        <taxon>Oxalobacteraceae</taxon>
        <taxon>Telluria group</taxon>
        <taxon>Pseudoduganella</taxon>
    </lineage>
</organism>
<evidence type="ECO:0000313" key="9">
    <source>
        <dbReference type="EMBL" id="QBQ37508.1"/>
    </source>
</evidence>
<sequence length="376" mass="40096">MIRSTFTLSLLALTAFAGAGAMSGCSRLQAAPGAPPPVPTVVVAQPERSMVQDTMDYTGRIEPSQRVEVRSRVSGYLQRIVFRDGQRVKAGDPLFVIDPRPFVAVRDRAQAALAQARAREKLAAAQYERSEKLRRTGADSQEELERARGEYESAHAAVLLSQAELRSAELELSFTTVRAPIAGTVSDRRVDVGNYVTGASAQSGVLTTLVAHDPVRAVVDLAESDFQRLRHLDKLPGKVELTLGRGVAVQAAAVDFVDNEISARSGTVRLRASLPNADRAVMPGSFARMRIPVGGPQERLLVPGSAVLSDQDKKMVFVVDADSKVAPRKLVLGRLVGDKQVVVSGLAPDERVIVSGAAKVRPGDHVKVAQAAAAGT</sequence>
<dbReference type="InterPro" id="IPR058624">
    <property type="entry name" value="MdtA-like_HH"/>
</dbReference>
<dbReference type="Gene3D" id="1.10.287.470">
    <property type="entry name" value="Helix hairpin bin"/>
    <property type="match status" value="1"/>
</dbReference>
<comment type="subcellular location">
    <subcellularLocation>
        <location evidence="1">Cell envelope</location>
    </subcellularLocation>
</comment>
<dbReference type="InterPro" id="IPR058626">
    <property type="entry name" value="MdtA-like_b-barrel"/>
</dbReference>
<dbReference type="FunFam" id="2.40.420.20:FF:000001">
    <property type="entry name" value="Efflux RND transporter periplasmic adaptor subunit"/>
    <property type="match status" value="1"/>
</dbReference>
<dbReference type="PANTHER" id="PTHR30158">
    <property type="entry name" value="ACRA/E-RELATED COMPONENT OF DRUG EFFLUX TRANSPORTER"/>
    <property type="match status" value="1"/>
</dbReference>
<evidence type="ECO:0000313" key="11">
    <source>
        <dbReference type="Proteomes" id="UP000619512"/>
    </source>
</evidence>
<evidence type="ECO:0000259" key="7">
    <source>
        <dbReference type="Pfam" id="PF25967"/>
    </source>
</evidence>
<dbReference type="Proteomes" id="UP000294359">
    <property type="component" value="Chromosome"/>
</dbReference>
<reference evidence="8" key="1">
    <citation type="journal article" date="2014" name="Int. J. Syst. Evol. Microbiol.">
        <title>Complete genome sequence of Corynebacterium casei LMG S-19264T (=DSM 44701T), isolated from a smear-ripened cheese.</title>
        <authorList>
            <consortium name="US DOE Joint Genome Institute (JGI-PGF)"/>
            <person name="Walter F."/>
            <person name="Albersmeier A."/>
            <person name="Kalinowski J."/>
            <person name="Ruckert C."/>
        </authorList>
    </citation>
    <scope>NUCLEOTIDE SEQUENCE</scope>
    <source>
        <strain evidence="8">KCTC 12344</strain>
    </source>
</reference>
<dbReference type="Pfam" id="PF25944">
    <property type="entry name" value="Beta-barrel_RND"/>
    <property type="match status" value="1"/>
</dbReference>
<evidence type="ECO:0000256" key="2">
    <source>
        <dbReference type="ARBA" id="ARBA00009477"/>
    </source>
</evidence>
<dbReference type="PANTHER" id="PTHR30158:SF24">
    <property type="entry name" value="HLYD FAMILY SECRETION PROTEIN"/>
    <property type="match status" value="1"/>
</dbReference>
<feature type="domain" description="Multidrug resistance protein MdtA-like beta-barrel" evidence="6">
    <location>
        <begin position="214"/>
        <end position="294"/>
    </location>
</feature>
<feature type="chain" id="PRO_5044609890" evidence="3">
    <location>
        <begin position="31"/>
        <end position="376"/>
    </location>
</feature>
<evidence type="ECO:0000259" key="6">
    <source>
        <dbReference type="Pfam" id="PF25944"/>
    </source>
</evidence>
<dbReference type="InterPro" id="IPR058627">
    <property type="entry name" value="MdtA-like_C"/>
</dbReference>
<evidence type="ECO:0000259" key="4">
    <source>
        <dbReference type="Pfam" id="PF25876"/>
    </source>
</evidence>
<dbReference type="NCBIfam" id="TIGR01730">
    <property type="entry name" value="RND_mfp"/>
    <property type="match status" value="1"/>
</dbReference>
<dbReference type="Gene3D" id="2.40.420.20">
    <property type="match status" value="1"/>
</dbReference>
<dbReference type="InterPro" id="IPR006143">
    <property type="entry name" value="RND_pump_MFP"/>
</dbReference>
<dbReference type="EMBL" id="CP038026">
    <property type="protein sequence ID" value="QBQ37508.1"/>
    <property type="molecule type" value="Genomic_DNA"/>
</dbReference>
<evidence type="ECO:0000313" key="10">
    <source>
        <dbReference type="Proteomes" id="UP000294359"/>
    </source>
</evidence>
<dbReference type="AlphaFoldDB" id="A0A4V1AU07"/>
<reference evidence="9 10" key="2">
    <citation type="submission" date="2019-03" db="EMBL/GenBank/DDBJ databases">
        <title>Draft Genome Sequences of Six Type Strains of the Genus Massilia.</title>
        <authorList>
            <person name="Miess H."/>
            <person name="Frediansyhah A."/>
            <person name="Gross H."/>
        </authorList>
    </citation>
    <scope>NUCLEOTIDE SEQUENCE [LARGE SCALE GENOMIC DNA]</scope>
    <source>
        <strain evidence="9 10">DSM 17505</strain>
    </source>
</reference>
<dbReference type="GO" id="GO:0046677">
    <property type="term" value="P:response to antibiotic"/>
    <property type="evidence" value="ECO:0007669"/>
    <property type="project" value="TreeGrafter"/>
</dbReference>
<dbReference type="Gene3D" id="2.40.30.170">
    <property type="match status" value="1"/>
</dbReference>
<protein>
    <submittedName>
        <fullName evidence="8 9">Efflux RND transporter periplasmic adaptor subunit</fullName>
    </submittedName>
</protein>
<proteinExistence type="inferred from homology"/>
<gene>
    <name evidence="9" type="ORF">E1742_16040</name>
    <name evidence="8" type="ORF">GCM10007388_25060</name>
</gene>
<keyword evidence="3" id="KW-0732">Signal</keyword>
<dbReference type="Pfam" id="PF25876">
    <property type="entry name" value="HH_MFP_RND"/>
    <property type="match status" value="1"/>
</dbReference>
<dbReference type="OrthoDB" id="9783047at2"/>
<accession>A0A4V1AU07</accession>
<dbReference type="GO" id="GO:0030313">
    <property type="term" value="C:cell envelope"/>
    <property type="evidence" value="ECO:0007669"/>
    <property type="project" value="UniProtKB-SubCell"/>
</dbReference>
<feature type="domain" description="Multidrug resistance protein MdtA-like C-terminal permuted SH3" evidence="7">
    <location>
        <begin position="300"/>
        <end position="358"/>
    </location>
</feature>
<dbReference type="SUPFAM" id="SSF111369">
    <property type="entry name" value="HlyD-like secretion proteins"/>
    <property type="match status" value="1"/>
</dbReference>
<feature type="domain" description="Multidrug resistance protein MdtA-like alpha-helical hairpin" evidence="4">
    <location>
        <begin position="107"/>
        <end position="175"/>
    </location>
</feature>
<dbReference type="PROSITE" id="PS51257">
    <property type="entry name" value="PROKAR_LIPOPROTEIN"/>
    <property type="match status" value="1"/>
</dbReference>
<comment type="similarity">
    <text evidence="2">Belongs to the membrane fusion protein (MFP) (TC 8.A.1) family.</text>
</comment>
<reference evidence="8" key="3">
    <citation type="submission" date="2022-12" db="EMBL/GenBank/DDBJ databases">
        <authorList>
            <person name="Sun Q."/>
            <person name="Kim S."/>
        </authorList>
    </citation>
    <scope>NUCLEOTIDE SEQUENCE</scope>
    <source>
        <strain evidence="8">KCTC 12344</strain>
    </source>
</reference>